<evidence type="ECO:0000313" key="2">
    <source>
        <dbReference type="EMBL" id="KGJ07990.1"/>
    </source>
</evidence>
<gene>
    <name evidence="2" type="ORF">IC63_06455</name>
</gene>
<keyword evidence="3" id="KW-1185">Reference proteome</keyword>
<dbReference type="CDD" id="cd09872">
    <property type="entry name" value="PIN_Sll0205-like"/>
    <property type="match status" value="1"/>
</dbReference>
<proteinExistence type="predicted"/>
<dbReference type="Proteomes" id="UP000029917">
    <property type="component" value="Unassembled WGS sequence"/>
</dbReference>
<dbReference type="InterPro" id="IPR029060">
    <property type="entry name" value="PIN-like_dom_sf"/>
</dbReference>
<dbReference type="PANTHER" id="PTHR36173:SF2">
    <property type="entry name" value="RIBONUCLEASE VAPC16"/>
    <property type="match status" value="1"/>
</dbReference>
<dbReference type="InterPro" id="IPR041705">
    <property type="entry name" value="PIN_Sll0205"/>
</dbReference>
<dbReference type="InterPro" id="IPR052919">
    <property type="entry name" value="TA_system_RNase"/>
</dbReference>
<feature type="domain" description="PIN" evidence="1">
    <location>
        <begin position="4"/>
        <end position="122"/>
    </location>
</feature>
<dbReference type="SUPFAM" id="SSF88723">
    <property type="entry name" value="PIN domain-like"/>
    <property type="match status" value="1"/>
</dbReference>
<dbReference type="EMBL" id="JRKS01000014">
    <property type="protein sequence ID" value="KGJ07990.1"/>
    <property type="molecule type" value="Genomic_DNA"/>
</dbReference>
<evidence type="ECO:0000313" key="3">
    <source>
        <dbReference type="Proteomes" id="UP000029917"/>
    </source>
</evidence>
<reference evidence="2 3" key="2">
    <citation type="submission" date="2014-10" db="EMBL/GenBank/DDBJ databases">
        <title>Paracoccus sanguinis sp. nov., isolated from clinical specimens of New York State patients.</title>
        <authorList>
            <person name="Mingle L.A."/>
            <person name="Cole J.A."/>
            <person name="Lapierre P."/>
            <person name="Musser K.A."/>
        </authorList>
    </citation>
    <scope>NUCLEOTIDE SEQUENCE [LARGE SCALE GENOMIC DNA]</scope>
    <source>
        <strain evidence="2 3">HAMBI 3106</strain>
    </source>
</reference>
<dbReference type="STRING" id="690417.IC63_06455"/>
<dbReference type="OrthoDB" id="9798990at2"/>
<organism evidence="2 3">
    <name type="scientific">Paracoccus sphaerophysae</name>
    <dbReference type="NCBI Taxonomy" id="690417"/>
    <lineage>
        <taxon>Bacteria</taxon>
        <taxon>Pseudomonadati</taxon>
        <taxon>Pseudomonadota</taxon>
        <taxon>Alphaproteobacteria</taxon>
        <taxon>Rhodobacterales</taxon>
        <taxon>Paracoccaceae</taxon>
        <taxon>Paracoccus</taxon>
    </lineage>
</organism>
<dbReference type="PANTHER" id="PTHR36173">
    <property type="entry name" value="RIBONUCLEASE VAPC16-RELATED"/>
    <property type="match status" value="1"/>
</dbReference>
<accession>A0A099FB90</accession>
<reference evidence="2 3" key="1">
    <citation type="submission" date="2014-09" db="EMBL/GenBank/DDBJ databases">
        <authorList>
            <person name="McGinnis J.M."/>
            <person name="Wolfgang W.J."/>
        </authorList>
    </citation>
    <scope>NUCLEOTIDE SEQUENCE [LARGE SCALE GENOMIC DNA]</scope>
    <source>
        <strain evidence="2 3">HAMBI 3106</strain>
    </source>
</reference>
<evidence type="ECO:0000259" key="1">
    <source>
        <dbReference type="Pfam" id="PF01850"/>
    </source>
</evidence>
<protein>
    <submittedName>
        <fullName evidence="2">Twitching motility protein PilT</fullName>
    </submittedName>
</protein>
<dbReference type="RefSeq" id="WP_036718108.1">
    <property type="nucleotide sequence ID" value="NZ_CALUAY010000001.1"/>
</dbReference>
<dbReference type="InterPro" id="IPR002716">
    <property type="entry name" value="PIN_dom"/>
</dbReference>
<dbReference type="Pfam" id="PF01850">
    <property type="entry name" value="PIN"/>
    <property type="match status" value="1"/>
</dbReference>
<name>A0A099FB90_9RHOB</name>
<dbReference type="AlphaFoldDB" id="A0A099FB90"/>
<sequence length="128" mass="13864">MNLLIDTHLLLWAAAEPARLPDAARQAILDPANALHFSVASLWEVAIKRALDRPDFRVDPGPLRAGLVAGGYLELPVEGRHVLALATLPRHHADPFDRMLIAQAATEGMVLLTADHALDAYGGPVRRV</sequence>
<comment type="caution">
    <text evidence="2">The sequence shown here is derived from an EMBL/GenBank/DDBJ whole genome shotgun (WGS) entry which is preliminary data.</text>
</comment>